<evidence type="ECO:0000313" key="2">
    <source>
        <dbReference type="Proteomes" id="UP001151133"/>
    </source>
</evidence>
<gene>
    <name evidence="1" type="ORF">OIU80_11335</name>
</gene>
<dbReference type="EMBL" id="JAOZEV010000007">
    <property type="protein sequence ID" value="MCV9932877.1"/>
    <property type="molecule type" value="Genomic_DNA"/>
</dbReference>
<dbReference type="RefSeq" id="WP_264287113.1">
    <property type="nucleotide sequence ID" value="NZ_JAOZEV010000007.1"/>
</dbReference>
<organism evidence="1 2">
    <name type="scientific">Flavobacterium frigoritolerans</name>
    <dbReference type="NCBI Taxonomy" id="2987686"/>
    <lineage>
        <taxon>Bacteria</taxon>
        <taxon>Pseudomonadati</taxon>
        <taxon>Bacteroidota</taxon>
        <taxon>Flavobacteriia</taxon>
        <taxon>Flavobacteriales</taxon>
        <taxon>Flavobacteriaceae</taxon>
        <taxon>Flavobacterium</taxon>
    </lineage>
</organism>
<reference evidence="1" key="1">
    <citation type="submission" date="2022-10" db="EMBL/GenBank/DDBJ databases">
        <title>Two novel species of Flavobacterium.</title>
        <authorList>
            <person name="Liu Q."/>
            <person name="Xin Y.-H."/>
        </authorList>
    </citation>
    <scope>NUCLEOTIDE SEQUENCE</scope>
    <source>
        <strain evidence="1">LS1R47</strain>
    </source>
</reference>
<sequence>MPLLYKQDWVDLNNQIINAYIDGDIGLESIANRFLNSNFLFMRYGNYEIVMKYNLPGDKKSTEFTYKYKNNNNFR</sequence>
<keyword evidence="2" id="KW-1185">Reference proteome</keyword>
<dbReference type="AlphaFoldDB" id="A0A9X3C836"/>
<accession>A0A9X3C836</accession>
<protein>
    <submittedName>
        <fullName evidence="1">Uncharacterized protein</fullName>
    </submittedName>
</protein>
<name>A0A9X3C836_9FLAO</name>
<comment type="caution">
    <text evidence="1">The sequence shown here is derived from an EMBL/GenBank/DDBJ whole genome shotgun (WGS) entry which is preliminary data.</text>
</comment>
<evidence type="ECO:0000313" key="1">
    <source>
        <dbReference type="EMBL" id="MCV9932877.1"/>
    </source>
</evidence>
<proteinExistence type="predicted"/>
<dbReference type="Proteomes" id="UP001151133">
    <property type="component" value="Unassembled WGS sequence"/>
</dbReference>